<dbReference type="OrthoDB" id="6019020at2759"/>
<dbReference type="GO" id="GO:0005737">
    <property type="term" value="C:cytoplasm"/>
    <property type="evidence" value="ECO:0007669"/>
    <property type="project" value="TreeGrafter"/>
</dbReference>
<dbReference type="Gene3D" id="1.10.1070.11">
    <property type="entry name" value="Phosphatidylinositol 3-/4-kinase, catalytic domain"/>
    <property type="match status" value="1"/>
</dbReference>
<dbReference type="AlphaFoldDB" id="A0A6S7JXB2"/>
<evidence type="ECO:0000313" key="4">
    <source>
        <dbReference type="EMBL" id="CAB4020651.1"/>
    </source>
</evidence>
<gene>
    <name evidence="4" type="ORF">PACLA_8A082587</name>
</gene>
<evidence type="ECO:0000256" key="3">
    <source>
        <dbReference type="ARBA" id="ARBA00022777"/>
    </source>
</evidence>
<proteinExistence type="inferred from homology"/>
<sequence>MFESSPGGNLGFEPDMKLTHEMVLIMGGTMESHSFRWFMELCVRAYLAVRPYQEEIVALVALMLDTGLPCFRGETLKRLRARFSPLQTEREAANYMLKVIRDSHLNVRTKLYDMIQLAQNQIPY</sequence>
<accession>A0A6S7JXB2</accession>
<evidence type="ECO:0000256" key="2">
    <source>
        <dbReference type="ARBA" id="ARBA00022679"/>
    </source>
</evidence>
<dbReference type="GO" id="GO:0048015">
    <property type="term" value="P:phosphatidylinositol-mediated signaling"/>
    <property type="evidence" value="ECO:0007669"/>
    <property type="project" value="TreeGrafter"/>
</dbReference>
<dbReference type="PANTHER" id="PTHR10048">
    <property type="entry name" value="PHOSPHATIDYLINOSITOL KINASE"/>
    <property type="match status" value="1"/>
</dbReference>
<comment type="similarity">
    <text evidence="1">Belongs to the PI3/PI4-kinase family. Type III PI4K subfamily.</text>
</comment>
<dbReference type="PROSITE" id="PS50290">
    <property type="entry name" value="PI3_4_KINASE_3"/>
    <property type="match status" value="1"/>
</dbReference>
<dbReference type="PANTHER" id="PTHR10048:SF15">
    <property type="entry name" value="PHOSPHATIDYLINOSITOL 4-KINASE ALPHA"/>
    <property type="match status" value="1"/>
</dbReference>
<dbReference type="GO" id="GO:0004430">
    <property type="term" value="F:1-phosphatidylinositol 4-kinase activity"/>
    <property type="evidence" value="ECO:0007669"/>
    <property type="project" value="TreeGrafter"/>
</dbReference>
<reference evidence="4" key="1">
    <citation type="submission" date="2020-04" db="EMBL/GenBank/DDBJ databases">
        <authorList>
            <person name="Alioto T."/>
            <person name="Alioto T."/>
            <person name="Gomez Garrido J."/>
        </authorList>
    </citation>
    <scope>NUCLEOTIDE SEQUENCE</scope>
    <source>
        <strain evidence="4">A484AB</strain>
    </source>
</reference>
<comment type="caution">
    <text evidence="4">The sequence shown here is derived from an EMBL/GenBank/DDBJ whole genome shotgun (WGS) entry which is preliminary data.</text>
</comment>
<dbReference type="InterPro" id="IPR000403">
    <property type="entry name" value="PI3/4_kinase_cat_dom"/>
</dbReference>
<dbReference type="InterPro" id="IPR011009">
    <property type="entry name" value="Kinase-like_dom_sf"/>
</dbReference>
<keyword evidence="5" id="KW-1185">Reference proteome</keyword>
<keyword evidence="2" id="KW-0808">Transferase</keyword>
<dbReference type="SMART" id="SM00146">
    <property type="entry name" value="PI3Kc"/>
    <property type="match status" value="1"/>
</dbReference>
<name>A0A6S7JXB2_PARCT</name>
<dbReference type="GO" id="GO:0005886">
    <property type="term" value="C:plasma membrane"/>
    <property type="evidence" value="ECO:0007669"/>
    <property type="project" value="TreeGrafter"/>
</dbReference>
<dbReference type="GO" id="GO:0046854">
    <property type="term" value="P:phosphatidylinositol phosphate biosynthetic process"/>
    <property type="evidence" value="ECO:0007669"/>
    <property type="project" value="InterPro"/>
</dbReference>
<organism evidence="4 5">
    <name type="scientific">Paramuricea clavata</name>
    <name type="common">Red gorgonian</name>
    <name type="synonym">Violescent sea-whip</name>
    <dbReference type="NCBI Taxonomy" id="317549"/>
    <lineage>
        <taxon>Eukaryota</taxon>
        <taxon>Metazoa</taxon>
        <taxon>Cnidaria</taxon>
        <taxon>Anthozoa</taxon>
        <taxon>Octocorallia</taxon>
        <taxon>Malacalcyonacea</taxon>
        <taxon>Plexauridae</taxon>
        <taxon>Paramuricea</taxon>
    </lineage>
</organism>
<dbReference type="Pfam" id="PF00454">
    <property type="entry name" value="PI3_PI4_kinase"/>
    <property type="match status" value="1"/>
</dbReference>
<dbReference type="EMBL" id="CACRXK020011061">
    <property type="protein sequence ID" value="CAB4020651.1"/>
    <property type="molecule type" value="Genomic_DNA"/>
</dbReference>
<evidence type="ECO:0000313" key="5">
    <source>
        <dbReference type="Proteomes" id="UP001152795"/>
    </source>
</evidence>
<dbReference type="InterPro" id="IPR015433">
    <property type="entry name" value="PI3/4_kinase"/>
</dbReference>
<protein>
    <submittedName>
        <fullName evidence="4">Phosphatidylinositol 4-kinase alpha-like</fullName>
    </submittedName>
</protein>
<keyword evidence="3" id="KW-0418">Kinase</keyword>
<dbReference type="SUPFAM" id="SSF56112">
    <property type="entry name" value="Protein kinase-like (PK-like)"/>
    <property type="match status" value="1"/>
</dbReference>
<dbReference type="Proteomes" id="UP001152795">
    <property type="component" value="Unassembled WGS sequence"/>
</dbReference>
<dbReference type="InterPro" id="IPR036940">
    <property type="entry name" value="PI3/4_kinase_cat_sf"/>
</dbReference>
<evidence type="ECO:0000256" key="1">
    <source>
        <dbReference type="ARBA" id="ARBA00006209"/>
    </source>
</evidence>